<dbReference type="InterPro" id="IPR019316">
    <property type="entry name" value="G8_domain"/>
</dbReference>
<dbReference type="PANTHER" id="PTHR47687">
    <property type="entry name" value="G8 DOMAIN-CONTAINING PROTEIN DDB_G0288475-RELATED"/>
    <property type="match status" value="1"/>
</dbReference>
<dbReference type="PANTHER" id="PTHR47687:SF4">
    <property type="entry name" value="G8 DOMAIN-CONTAINING PROTEIN DDB_G0286311-RELATED"/>
    <property type="match status" value="1"/>
</dbReference>
<feature type="non-terminal residue" evidence="2">
    <location>
        <position position="103"/>
    </location>
</feature>
<dbReference type="PROSITE" id="PS51484">
    <property type="entry name" value="G8"/>
    <property type="match status" value="1"/>
</dbReference>
<proteinExistence type="predicted"/>
<evidence type="ECO:0000313" key="3">
    <source>
        <dbReference type="Proteomes" id="UP001165090"/>
    </source>
</evidence>
<accession>A0ABQ5SNU7</accession>
<sequence length="103" mass="10964">LIFDDASIHLVVGAIYVYGRLRVGGEGCRVAAPITLTFQPSAGVPESDLGIQVLQGGQLDLHGAPYKPTWTRLSATVPRGTNSISLQDSVSSWRPGQLLFVTT</sequence>
<feature type="domain" description="G8" evidence="1">
    <location>
        <begin position="1"/>
        <end position="75"/>
    </location>
</feature>
<evidence type="ECO:0000259" key="1">
    <source>
        <dbReference type="PROSITE" id="PS51484"/>
    </source>
</evidence>
<comment type="caution">
    <text evidence="2">The sequence shown here is derived from an EMBL/GenBank/DDBJ whole genome shotgun (WGS) entry which is preliminary data.</text>
</comment>
<feature type="non-terminal residue" evidence="2">
    <location>
        <position position="1"/>
    </location>
</feature>
<evidence type="ECO:0000313" key="2">
    <source>
        <dbReference type="EMBL" id="GLI71306.1"/>
    </source>
</evidence>
<reference evidence="2 3" key="1">
    <citation type="journal article" date="2023" name="IScience">
        <title>Expanded male sex-determining region conserved during the evolution of homothallism in the green alga Volvox.</title>
        <authorList>
            <person name="Yamamoto K."/>
            <person name="Matsuzaki R."/>
            <person name="Mahakham W."/>
            <person name="Heman W."/>
            <person name="Sekimoto H."/>
            <person name="Kawachi M."/>
            <person name="Minakuchi Y."/>
            <person name="Toyoda A."/>
            <person name="Nozaki H."/>
        </authorList>
    </citation>
    <scope>NUCLEOTIDE SEQUENCE [LARGE SCALE GENOMIC DNA]</scope>
    <source>
        <strain evidence="2 3">NIES-4468</strain>
    </source>
</reference>
<organism evidence="2 3">
    <name type="scientific">Volvox africanus</name>
    <dbReference type="NCBI Taxonomy" id="51714"/>
    <lineage>
        <taxon>Eukaryota</taxon>
        <taxon>Viridiplantae</taxon>
        <taxon>Chlorophyta</taxon>
        <taxon>core chlorophytes</taxon>
        <taxon>Chlorophyceae</taxon>
        <taxon>CS clade</taxon>
        <taxon>Chlamydomonadales</taxon>
        <taxon>Volvocaceae</taxon>
        <taxon>Volvox</taxon>
    </lineage>
</organism>
<keyword evidence="3" id="KW-1185">Reference proteome</keyword>
<dbReference type="Proteomes" id="UP001165090">
    <property type="component" value="Unassembled WGS sequence"/>
</dbReference>
<protein>
    <recommendedName>
        <fullName evidence="1">G8 domain-containing protein</fullName>
    </recommendedName>
</protein>
<dbReference type="EMBL" id="BSDZ01000103">
    <property type="protein sequence ID" value="GLI71306.1"/>
    <property type="molecule type" value="Genomic_DNA"/>
</dbReference>
<dbReference type="SMART" id="SM01225">
    <property type="entry name" value="G8"/>
    <property type="match status" value="1"/>
</dbReference>
<dbReference type="InterPro" id="IPR052334">
    <property type="entry name" value="G8_domain-comF-like"/>
</dbReference>
<name>A0ABQ5SNU7_9CHLO</name>
<dbReference type="Pfam" id="PF10162">
    <property type="entry name" value="G8"/>
    <property type="match status" value="1"/>
</dbReference>
<gene>
    <name evidence="2" type="ORF">VaNZ11_016430</name>
</gene>